<evidence type="ECO:0000313" key="1">
    <source>
        <dbReference type="EMBL" id="MFH6985270.1"/>
    </source>
</evidence>
<protein>
    <recommendedName>
        <fullName evidence="3">KTSC domain-containing protein</fullName>
    </recommendedName>
</protein>
<sequence>MQQYKNKSGNSGVTGYAISEGQIIVQFKGDSQYVYNHIKPGSHHVNQMQRLAVLGQGLNRYISQNVNTNYFEKL</sequence>
<dbReference type="EMBL" id="JBIPKE010000019">
    <property type="protein sequence ID" value="MFH6985270.1"/>
    <property type="molecule type" value="Genomic_DNA"/>
</dbReference>
<accession>A0ABW7NCB4</accession>
<keyword evidence="2" id="KW-1185">Reference proteome</keyword>
<name>A0ABW7NCB4_9BACT</name>
<gene>
    <name evidence="1" type="ORF">ACHKAR_17590</name>
</gene>
<comment type="caution">
    <text evidence="1">The sequence shown here is derived from an EMBL/GenBank/DDBJ whole genome shotgun (WGS) entry which is preliminary data.</text>
</comment>
<evidence type="ECO:0000313" key="2">
    <source>
        <dbReference type="Proteomes" id="UP001610063"/>
    </source>
</evidence>
<dbReference type="Proteomes" id="UP001610063">
    <property type="component" value="Unassembled WGS sequence"/>
</dbReference>
<proteinExistence type="predicted"/>
<dbReference type="RefSeq" id="WP_395418752.1">
    <property type="nucleotide sequence ID" value="NZ_JBIPKE010000019.1"/>
</dbReference>
<reference evidence="1 2" key="1">
    <citation type="journal article" date="2013" name="Int. J. Syst. Evol. Microbiol.">
        <title>Marinoscillum luteum sp. nov., isolated from marine sediment.</title>
        <authorList>
            <person name="Cha I.T."/>
            <person name="Park S.J."/>
            <person name="Kim S.J."/>
            <person name="Kim J.G."/>
            <person name="Jung M.Y."/>
            <person name="Shin K.S."/>
            <person name="Kwon K.K."/>
            <person name="Yang S.H."/>
            <person name="Seo Y.S."/>
            <person name="Rhee S.K."/>
        </authorList>
    </citation>
    <scope>NUCLEOTIDE SEQUENCE [LARGE SCALE GENOMIC DNA]</scope>
    <source>
        <strain evidence="1 2">KCTC 23939</strain>
    </source>
</reference>
<organism evidence="1 2">
    <name type="scientific">Marinoscillum luteum</name>
    <dbReference type="NCBI Taxonomy" id="861051"/>
    <lineage>
        <taxon>Bacteria</taxon>
        <taxon>Pseudomonadati</taxon>
        <taxon>Bacteroidota</taxon>
        <taxon>Cytophagia</taxon>
        <taxon>Cytophagales</taxon>
        <taxon>Reichenbachiellaceae</taxon>
        <taxon>Marinoscillum</taxon>
    </lineage>
</organism>
<evidence type="ECO:0008006" key="3">
    <source>
        <dbReference type="Google" id="ProtNLM"/>
    </source>
</evidence>